<gene>
    <name evidence="2" type="ORF">FH965_36905</name>
</gene>
<sequence>MHGRHRRRVRLNDELGPVSARIKEENDRVVHGDKPYATVALMIPMTQGPDQRAERTEVLREVQGAYLAQYRANHESREEPPIRLVLADPGRETAR</sequence>
<feature type="compositionally biased region" description="Basic and acidic residues" evidence="1">
    <location>
        <begin position="72"/>
        <end position="81"/>
    </location>
</feature>
<name>A0A516RIG3_STRST</name>
<feature type="region of interest" description="Disordered" evidence="1">
    <location>
        <begin position="72"/>
        <end position="95"/>
    </location>
</feature>
<protein>
    <submittedName>
        <fullName evidence="2">Uncharacterized protein</fullName>
    </submittedName>
</protein>
<dbReference type="RefSeq" id="WP_144322661.1">
    <property type="nucleotide sequence ID" value="NZ_CP040916.1"/>
</dbReference>
<dbReference type="Proteomes" id="UP000316806">
    <property type="component" value="Chromosome"/>
</dbReference>
<evidence type="ECO:0000313" key="3">
    <source>
        <dbReference type="Proteomes" id="UP000316806"/>
    </source>
</evidence>
<evidence type="ECO:0000313" key="2">
    <source>
        <dbReference type="EMBL" id="QDQ15457.1"/>
    </source>
</evidence>
<reference evidence="2 3" key="1">
    <citation type="journal article" date="2019" name="J. Ind. Microbiol. Biotechnol.">
        <title>The complete genomic sequence of Streptomyces spectabilis NRRL-2792 and identification of secondary metabolite biosynthetic gene clusters.</title>
        <authorList>
            <person name="Sinha A."/>
            <person name="Phillips-Salemka S."/>
            <person name="Niraula T.A."/>
            <person name="Short K.A."/>
            <person name="Niraula N.P."/>
        </authorList>
    </citation>
    <scope>NUCLEOTIDE SEQUENCE [LARGE SCALE GENOMIC DNA]</scope>
    <source>
        <strain evidence="2 3">NRRL 2792</strain>
    </source>
</reference>
<proteinExistence type="predicted"/>
<accession>A0A516RIG3</accession>
<organism evidence="2 3">
    <name type="scientific">Streptomyces spectabilis</name>
    <dbReference type="NCBI Taxonomy" id="68270"/>
    <lineage>
        <taxon>Bacteria</taxon>
        <taxon>Bacillati</taxon>
        <taxon>Actinomycetota</taxon>
        <taxon>Actinomycetes</taxon>
        <taxon>Kitasatosporales</taxon>
        <taxon>Streptomycetaceae</taxon>
        <taxon>Streptomyces</taxon>
    </lineage>
</organism>
<dbReference type="AlphaFoldDB" id="A0A516RIG3"/>
<evidence type="ECO:0000256" key="1">
    <source>
        <dbReference type="SAM" id="MobiDB-lite"/>
    </source>
</evidence>
<dbReference type="EMBL" id="CP040916">
    <property type="protein sequence ID" value="QDQ15457.1"/>
    <property type="molecule type" value="Genomic_DNA"/>
</dbReference>